<dbReference type="PANTHER" id="PTHR38438:SF1">
    <property type="entry name" value="RIBOFLAVIN TRANSPORTER RIBU"/>
    <property type="match status" value="1"/>
</dbReference>
<dbReference type="EMBL" id="VDUW01000015">
    <property type="protein sequence ID" value="TXL58159.1"/>
    <property type="molecule type" value="Genomic_DNA"/>
</dbReference>
<dbReference type="Pfam" id="PF12822">
    <property type="entry name" value="ECF_trnsprt"/>
    <property type="match status" value="1"/>
</dbReference>
<organism evidence="10 11">
    <name type="scientific">Cerasibacillus terrae</name>
    <dbReference type="NCBI Taxonomy" id="2498845"/>
    <lineage>
        <taxon>Bacteria</taxon>
        <taxon>Bacillati</taxon>
        <taxon>Bacillota</taxon>
        <taxon>Bacilli</taxon>
        <taxon>Bacillales</taxon>
        <taxon>Bacillaceae</taxon>
        <taxon>Cerasibacillus</taxon>
    </lineage>
</organism>
<dbReference type="PANTHER" id="PTHR38438">
    <property type="entry name" value="RIBOFLAVIN TRANSPORTER RIBU"/>
    <property type="match status" value="1"/>
</dbReference>
<comment type="function">
    <text evidence="8">Probably a riboflavin-binding protein that interacts with the energy-coupling factor (ECF) ABC-transporter complex.</text>
</comment>
<feature type="transmembrane region" description="Helical" evidence="9">
    <location>
        <begin position="162"/>
        <end position="182"/>
    </location>
</feature>
<evidence type="ECO:0000313" key="11">
    <source>
        <dbReference type="Proteomes" id="UP000321574"/>
    </source>
</evidence>
<evidence type="ECO:0000256" key="2">
    <source>
        <dbReference type="ARBA" id="ARBA00005540"/>
    </source>
</evidence>
<dbReference type="AlphaFoldDB" id="A0A5C8NHF7"/>
<keyword evidence="6 9" id="KW-1133">Transmembrane helix</keyword>
<comment type="similarity">
    <text evidence="2 8">Belongs to the prokaryotic riboflavin transporter (P-RFT) (TC 2.A.87) family.</text>
</comment>
<evidence type="ECO:0000256" key="5">
    <source>
        <dbReference type="ARBA" id="ARBA00022692"/>
    </source>
</evidence>
<evidence type="ECO:0000313" key="10">
    <source>
        <dbReference type="EMBL" id="TXL58159.1"/>
    </source>
</evidence>
<keyword evidence="11" id="KW-1185">Reference proteome</keyword>
<dbReference type="InterPro" id="IPR025720">
    <property type="entry name" value="RibU"/>
</dbReference>
<feature type="transmembrane region" description="Helical" evidence="9">
    <location>
        <begin position="83"/>
        <end position="103"/>
    </location>
</feature>
<feature type="transmembrane region" description="Helical" evidence="9">
    <location>
        <begin position="52"/>
        <end position="77"/>
    </location>
</feature>
<name>A0A5C8NHF7_9BACI</name>
<keyword evidence="5 9" id="KW-0812">Transmembrane</keyword>
<keyword evidence="4 8" id="KW-1003">Cell membrane</keyword>
<evidence type="ECO:0000256" key="9">
    <source>
        <dbReference type="SAM" id="Phobius"/>
    </source>
</evidence>
<evidence type="ECO:0000256" key="1">
    <source>
        <dbReference type="ARBA" id="ARBA00004651"/>
    </source>
</evidence>
<evidence type="ECO:0000256" key="3">
    <source>
        <dbReference type="ARBA" id="ARBA00022448"/>
    </source>
</evidence>
<keyword evidence="3 8" id="KW-0813">Transport</keyword>
<gene>
    <name evidence="10" type="ORF">FHP05_14440</name>
</gene>
<evidence type="ECO:0000256" key="6">
    <source>
        <dbReference type="ARBA" id="ARBA00022989"/>
    </source>
</evidence>
<comment type="subcellular location">
    <subcellularLocation>
        <location evidence="1">Cell membrane</location>
        <topology evidence="1">Multi-pass membrane protein</topology>
    </subcellularLocation>
</comment>
<keyword evidence="7 8" id="KW-0472">Membrane</keyword>
<feature type="transmembrane region" description="Helical" evidence="9">
    <location>
        <begin position="12"/>
        <end position="31"/>
    </location>
</feature>
<dbReference type="Gene3D" id="1.10.1760.20">
    <property type="match status" value="1"/>
</dbReference>
<dbReference type="OrthoDB" id="9809216at2"/>
<dbReference type="InterPro" id="IPR024529">
    <property type="entry name" value="ECF_trnsprt_substrate-spec"/>
</dbReference>
<dbReference type="GO" id="GO:0032217">
    <property type="term" value="F:riboflavin transmembrane transporter activity"/>
    <property type="evidence" value="ECO:0007669"/>
    <property type="project" value="UniProtKB-UniRule"/>
</dbReference>
<evidence type="ECO:0000256" key="4">
    <source>
        <dbReference type="ARBA" id="ARBA00022475"/>
    </source>
</evidence>
<evidence type="ECO:0000256" key="8">
    <source>
        <dbReference type="PIRNR" id="PIRNR037778"/>
    </source>
</evidence>
<dbReference type="PIRSF" id="PIRSF037778">
    <property type="entry name" value="UCP037778_transp_RibU"/>
    <property type="match status" value="1"/>
</dbReference>
<comment type="caution">
    <text evidence="10">The sequence shown here is derived from an EMBL/GenBank/DDBJ whole genome shotgun (WGS) entry which is preliminary data.</text>
</comment>
<evidence type="ECO:0000256" key="7">
    <source>
        <dbReference type="ARBA" id="ARBA00023136"/>
    </source>
</evidence>
<reference evidence="10 11" key="1">
    <citation type="submission" date="2019-06" db="EMBL/GenBank/DDBJ databases">
        <title>Cerasibacillus sp. nov., isolated from maize field.</title>
        <authorList>
            <person name="Lin S.-Y."/>
            <person name="Tsai C.-F."/>
            <person name="Young C.-C."/>
        </authorList>
    </citation>
    <scope>NUCLEOTIDE SEQUENCE [LARGE SCALE GENOMIC DNA]</scope>
    <source>
        <strain evidence="10 11">CC-CFT480</strain>
    </source>
</reference>
<sequence>MKSKANIQSSKLLKMIILSILGTISLLLLFLNFPLPILPSYLKIDFSEVPALIAAFIFSPIAGVIVEAIKNILYLLVGGGEPVGVSANFIAGVLFVVPVSVFYHKYKRTKSVISGLIIGTIVMAVAMSVLNYFVILPVYAMFMGMEEMQIASVKKVAVLYGILPFNLLKGIILGLVFTPLFLKMRQWIESKQHQMIS</sequence>
<accession>A0A5C8NHF7</accession>
<proteinExistence type="inferred from homology"/>
<dbReference type="Proteomes" id="UP000321574">
    <property type="component" value="Unassembled WGS sequence"/>
</dbReference>
<protein>
    <recommendedName>
        <fullName evidence="8">Riboflavin transporter</fullName>
    </recommendedName>
</protein>
<feature type="transmembrane region" description="Helical" evidence="9">
    <location>
        <begin position="115"/>
        <end position="142"/>
    </location>
</feature>
<dbReference type="GO" id="GO:0005886">
    <property type="term" value="C:plasma membrane"/>
    <property type="evidence" value="ECO:0007669"/>
    <property type="project" value="UniProtKB-SubCell"/>
</dbReference>
<dbReference type="RefSeq" id="WP_147670568.1">
    <property type="nucleotide sequence ID" value="NZ_VDUW01000015.1"/>
</dbReference>